<feature type="transmembrane region" description="Helical" evidence="8">
    <location>
        <begin position="412"/>
        <end position="432"/>
    </location>
</feature>
<dbReference type="PANTHER" id="PTHR33908">
    <property type="entry name" value="MANNOSYLTRANSFERASE YKCB-RELATED"/>
    <property type="match status" value="1"/>
</dbReference>
<evidence type="ECO:0000256" key="6">
    <source>
        <dbReference type="ARBA" id="ARBA00022989"/>
    </source>
</evidence>
<comment type="caution">
    <text evidence="10">The sequence shown here is derived from an EMBL/GenBank/DDBJ whole genome shotgun (WGS) entry which is preliminary data.</text>
</comment>
<organism evidence="10 11">
    <name type="scientific">Methanobrevibacter millerae</name>
    <dbReference type="NCBI Taxonomy" id="230361"/>
    <lineage>
        <taxon>Archaea</taxon>
        <taxon>Methanobacteriati</taxon>
        <taxon>Methanobacteriota</taxon>
        <taxon>Methanomada group</taxon>
        <taxon>Methanobacteria</taxon>
        <taxon>Methanobacteriales</taxon>
        <taxon>Methanobacteriaceae</taxon>
        <taxon>Methanobrevibacter</taxon>
    </lineage>
</organism>
<keyword evidence="3" id="KW-0328">Glycosyltransferase</keyword>
<gene>
    <name evidence="10" type="ORF">E7Z73_03275</name>
</gene>
<sequence length="523" mass="58875">MIYMDLNTLKDKKELILLTIISTILVAYYINFNNHLGIYCSDVYVYLLNALYYAGTNIHSTKSIYLSPVVCFLTSLIFDLGYVDKVAIFIVTGIFAIIGNIGMYLLLRLRFDKLLSFTGAIVFACLALNLAWLANGSLDTPAVTITIWIVYLSILAITKNPKYFIAVLPLVIIGFFTRYTVALILPAVVLYYLHENSIKINKEDIKPLLIGLALAILLCGIILATVSSMGNGFLGFDGMVVGGVQGNLGSTHDNSYNPDFGYYLLNMGNFISSSNTTFVAKTPALNNPTPLSVLVFLILIVGSLLWIKRNDIEFNKTKIAGIILCLIALATFSQFSSSITIILAFFGLLLIGKDSENKMGYLMLMWILAYMIFQSYYIVKVNRYIMPIFPAMIYFLMIGVDEINAKINMKKILPIILIVFFLIQGFAFTMTFEETNEFNAPEKMTDYIKANIDNWSDIQIGNYNIRPYYWYLGLNTPGIESGATQKIIDSGVSYYISNHKQKNLTNFTEIKQIDNLYLYKRNA</sequence>
<feature type="transmembrane region" description="Helical" evidence="8">
    <location>
        <begin position="164"/>
        <end position="193"/>
    </location>
</feature>
<dbReference type="EMBL" id="SUTE01000027">
    <property type="protein sequence ID" value="MBE6504754.1"/>
    <property type="molecule type" value="Genomic_DNA"/>
</dbReference>
<dbReference type="PANTHER" id="PTHR33908:SF11">
    <property type="entry name" value="MEMBRANE PROTEIN"/>
    <property type="match status" value="1"/>
</dbReference>
<evidence type="ECO:0000256" key="5">
    <source>
        <dbReference type="ARBA" id="ARBA00022692"/>
    </source>
</evidence>
<feature type="transmembrane region" description="Helical" evidence="8">
    <location>
        <begin position="12"/>
        <end position="30"/>
    </location>
</feature>
<reference evidence="10" key="1">
    <citation type="submission" date="2019-04" db="EMBL/GenBank/DDBJ databases">
        <title>Evolution of Biomass-Degrading Anaerobic Consortia Revealed by Metagenomics.</title>
        <authorList>
            <person name="Peng X."/>
        </authorList>
    </citation>
    <scope>NUCLEOTIDE SEQUENCE</scope>
    <source>
        <strain evidence="10">SIG12</strain>
    </source>
</reference>
<feature type="transmembrane region" description="Helical" evidence="8">
    <location>
        <begin position="359"/>
        <end position="378"/>
    </location>
</feature>
<feature type="transmembrane region" description="Helical" evidence="8">
    <location>
        <begin position="114"/>
        <end position="134"/>
    </location>
</feature>
<evidence type="ECO:0000259" key="9">
    <source>
        <dbReference type="Pfam" id="PF13231"/>
    </source>
</evidence>
<feature type="transmembrane region" description="Helical" evidence="8">
    <location>
        <begin position="205"/>
        <end position="226"/>
    </location>
</feature>
<evidence type="ECO:0000256" key="4">
    <source>
        <dbReference type="ARBA" id="ARBA00022679"/>
    </source>
</evidence>
<dbReference type="GO" id="GO:0016763">
    <property type="term" value="F:pentosyltransferase activity"/>
    <property type="evidence" value="ECO:0007669"/>
    <property type="project" value="TreeGrafter"/>
</dbReference>
<keyword evidence="4" id="KW-0808">Transferase</keyword>
<protein>
    <submittedName>
        <fullName evidence="10">Glycosyltransferase family 39 protein</fullName>
    </submittedName>
</protein>
<feature type="transmembrane region" description="Helical" evidence="8">
    <location>
        <begin position="140"/>
        <end position="157"/>
    </location>
</feature>
<evidence type="ECO:0000256" key="2">
    <source>
        <dbReference type="ARBA" id="ARBA00022475"/>
    </source>
</evidence>
<name>A0A8T3VKQ8_9EURY</name>
<feature type="transmembrane region" description="Helical" evidence="8">
    <location>
        <begin position="291"/>
        <end position="307"/>
    </location>
</feature>
<dbReference type="AlphaFoldDB" id="A0A8T3VKQ8"/>
<keyword evidence="6 8" id="KW-1133">Transmembrane helix</keyword>
<evidence type="ECO:0000313" key="11">
    <source>
        <dbReference type="Proteomes" id="UP000762703"/>
    </source>
</evidence>
<dbReference type="InterPro" id="IPR038731">
    <property type="entry name" value="RgtA/B/C-like"/>
</dbReference>
<feature type="domain" description="Glycosyltransferase RgtA/B/C/D-like" evidence="9">
    <location>
        <begin position="68"/>
        <end position="217"/>
    </location>
</feature>
<proteinExistence type="predicted"/>
<dbReference type="Proteomes" id="UP000762703">
    <property type="component" value="Unassembled WGS sequence"/>
</dbReference>
<evidence type="ECO:0000256" key="7">
    <source>
        <dbReference type="ARBA" id="ARBA00023136"/>
    </source>
</evidence>
<dbReference type="GO" id="GO:0008610">
    <property type="term" value="P:lipid biosynthetic process"/>
    <property type="evidence" value="ECO:0007669"/>
    <property type="project" value="UniProtKB-ARBA"/>
</dbReference>
<dbReference type="InterPro" id="IPR050297">
    <property type="entry name" value="LipidA_mod_glycosyltrf_83"/>
</dbReference>
<evidence type="ECO:0000256" key="1">
    <source>
        <dbReference type="ARBA" id="ARBA00004651"/>
    </source>
</evidence>
<feature type="transmembrane region" description="Helical" evidence="8">
    <location>
        <begin position="88"/>
        <end position="107"/>
    </location>
</feature>
<keyword evidence="7 8" id="KW-0472">Membrane</keyword>
<keyword evidence="5 8" id="KW-0812">Transmembrane</keyword>
<feature type="transmembrane region" description="Helical" evidence="8">
    <location>
        <begin position="384"/>
        <end position="400"/>
    </location>
</feature>
<feature type="transmembrane region" description="Helical" evidence="8">
    <location>
        <begin position="36"/>
        <end position="55"/>
    </location>
</feature>
<accession>A0A8T3VKQ8</accession>
<keyword evidence="2" id="KW-1003">Cell membrane</keyword>
<evidence type="ECO:0000256" key="3">
    <source>
        <dbReference type="ARBA" id="ARBA00022676"/>
    </source>
</evidence>
<evidence type="ECO:0000256" key="8">
    <source>
        <dbReference type="SAM" id="Phobius"/>
    </source>
</evidence>
<dbReference type="GO" id="GO:0005886">
    <property type="term" value="C:plasma membrane"/>
    <property type="evidence" value="ECO:0007669"/>
    <property type="project" value="UniProtKB-SubCell"/>
</dbReference>
<feature type="transmembrane region" description="Helical" evidence="8">
    <location>
        <begin position="319"/>
        <end position="352"/>
    </location>
</feature>
<dbReference type="Pfam" id="PF13231">
    <property type="entry name" value="PMT_2"/>
    <property type="match status" value="1"/>
</dbReference>
<evidence type="ECO:0000313" key="10">
    <source>
        <dbReference type="EMBL" id="MBE6504754.1"/>
    </source>
</evidence>
<comment type="subcellular location">
    <subcellularLocation>
        <location evidence="1">Cell membrane</location>
        <topology evidence="1">Multi-pass membrane protein</topology>
    </subcellularLocation>
</comment>